<keyword evidence="2" id="KW-1185">Reference proteome</keyword>
<proteinExistence type="predicted"/>
<reference evidence="1 2" key="1">
    <citation type="journal article" date="2020" name="Cell">
        <title>Large-Scale Comparative Analyses of Tick Genomes Elucidate Their Genetic Diversity and Vector Capacities.</title>
        <authorList>
            <consortium name="Tick Genome and Microbiome Consortium (TIGMIC)"/>
            <person name="Jia N."/>
            <person name="Wang J."/>
            <person name="Shi W."/>
            <person name="Du L."/>
            <person name="Sun Y."/>
            <person name="Zhan W."/>
            <person name="Jiang J.F."/>
            <person name="Wang Q."/>
            <person name="Zhang B."/>
            <person name="Ji P."/>
            <person name="Bell-Sakyi L."/>
            <person name="Cui X.M."/>
            <person name="Yuan T.T."/>
            <person name="Jiang B.G."/>
            <person name="Yang W.F."/>
            <person name="Lam T.T."/>
            <person name="Chang Q.C."/>
            <person name="Ding S.J."/>
            <person name="Wang X.J."/>
            <person name="Zhu J.G."/>
            <person name="Ruan X.D."/>
            <person name="Zhao L."/>
            <person name="Wei J.T."/>
            <person name="Ye R.Z."/>
            <person name="Que T.C."/>
            <person name="Du C.H."/>
            <person name="Zhou Y.H."/>
            <person name="Cheng J.X."/>
            <person name="Dai P.F."/>
            <person name="Guo W.B."/>
            <person name="Han X.H."/>
            <person name="Huang E.J."/>
            <person name="Li L.F."/>
            <person name="Wei W."/>
            <person name="Gao Y.C."/>
            <person name="Liu J.Z."/>
            <person name="Shao H.Z."/>
            <person name="Wang X."/>
            <person name="Wang C.C."/>
            <person name="Yang T.C."/>
            <person name="Huo Q.B."/>
            <person name="Li W."/>
            <person name="Chen H.Y."/>
            <person name="Chen S.E."/>
            <person name="Zhou L.G."/>
            <person name="Ni X.B."/>
            <person name="Tian J.H."/>
            <person name="Sheng Y."/>
            <person name="Liu T."/>
            <person name="Pan Y.S."/>
            <person name="Xia L.Y."/>
            <person name="Li J."/>
            <person name="Zhao F."/>
            <person name="Cao W.C."/>
        </authorList>
    </citation>
    <scope>NUCLEOTIDE SEQUENCE [LARGE SCALE GENOMIC DNA]</scope>
    <source>
        <strain evidence="1">Iper-2018</strain>
    </source>
</reference>
<protein>
    <submittedName>
        <fullName evidence="1">Uncharacterized protein</fullName>
    </submittedName>
</protein>
<name>A0AC60PIS7_IXOPE</name>
<evidence type="ECO:0000313" key="2">
    <source>
        <dbReference type="Proteomes" id="UP000805193"/>
    </source>
</evidence>
<evidence type="ECO:0000313" key="1">
    <source>
        <dbReference type="EMBL" id="KAG0420652.1"/>
    </source>
</evidence>
<sequence>MPISGPIFAAKAKQFAYMLHKTDFEPGGGWLQRFKERHGIVYKAITGEAASLDVEAKRRWEEGMLPSILEKLLLNMDNAARGGREPDMKITLLMAVQFIFGAWCGVCVSTVQNCFRQAGFVRRRHMSEVGEEEEMPVEACEVPDDEGVPELWAALNEDASGLDDFLHADDVVETSECLSDEAIVARVRAADNGESDDSDDAVEEPTQVLSSQEAQRMIQSLRDFVFAKDLPLSYVEHLDALEKDVRQLRVKQSKLTDYGFSANK</sequence>
<gene>
    <name evidence="1" type="ORF">HPB47_003374</name>
</gene>
<dbReference type="Proteomes" id="UP000805193">
    <property type="component" value="Unassembled WGS sequence"/>
</dbReference>
<organism evidence="1 2">
    <name type="scientific">Ixodes persulcatus</name>
    <name type="common">Taiga tick</name>
    <dbReference type="NCBI Taxonomy" id="34615"/>
    <lineage>
        <taxon>Eukaryota</taxon>
        <taxon>Metazoa</taxon>
        <taxon>Ecdysozoa</taxon>
        <taxon>Arthropoda</taxon>
        <taxon>Chelicerata</taxon>
        <taxon>Arachnida</taxon>
        <taxon>Acari</taxon>
        <taxon>Parasitiformes</taxon>
        <taxon>Ixodida</taxon>
        <taxon>Ixodoidea</taxon>
        <taxon>Ixodidae</taxon>
        <taxon>Ixodinae</taxon>
        <taxon>Ixodes</taxon>
    </lineage>
</organism>
<accession>A0AC60PIS7</accession>
<dbReference type="EMBL" id="JABSTQ010010488">
    <property type="protein sequence ID" value="KAG0420652.1"/>
    <property type="molecule type" value="Genomic_DNA"/>
</dbReference>
<comment type="caution">
    <text evidence="1">The sequence shown here is derived from an EMBL/GenBank/DDBJ whole genome shotgun (WGS) entry which is preliminary data.</text>
</comment>